<dbReference type="AlphaFoldDB" id="A0A423SI95"/>
<reference evidence="1 2" key="1">
    <citation type="submission" date="2018-04" db="EMBL/GenBank/DDBJ databases">
        <authorList>
            <person name="Zhang X."/>
            <person name="Yuan J."/>
            <person name="Li F."/>
            <person name="Xiang J."/>
        </authorList>
    </citation>
    <scope>NUCLEOTIDE SEQUENCE [LARGE SCALE GENOMIC DNA]</scope>
    <source>
        <tissue evidence="1">Muscle</tissue>
    </source>
</reference>
<proteinExistence type="predicted"/>
<name>A0A423SI95_PENVA</name>
<protein>
    <submittedName>
        <fullName evidence="1">Uncharacterized protein</fullName>
    </submittedName>
</protein>
<comment type="caution">
    <text evidence="1">The sequence shown here is derived from an EMBL/GenBank/DDBJ whole genome shotgun (WGS) entry which is preliminary data.</text>
</comment>
<evidence type="ECO:0000313" key="1">
    <source>
        <dbReference type="EMBL" id="ROT63912.1"/>
    </source>
</evidence>
<sequence length="105" mass="11599">MKTYSPRLVESSNSVVGTGGPVFFGNAATYTTYGSTVPVLAPTEYPTFPQTPAAPTTPSAYPTIMYPQPVYYPQQYQYQPTQTVQPQWGAAPQWRWITPGSYPQV</sequence>
<reference evidence="1 2" key="2">
    <citation type="submission" date="2019-01" db="EMBL/GenBank/DDBJ databases">
        <title>The decoding of complex shrimp genome reveals the adaptation for benthos swimmer, frequently molting mechanism and breeding impact on genome.</title>
        <authorList>
            <person name="Sun Y."/>
            <person name="Gao Y."/>
            <person name="Yu Y."/>
        </authorList>
    </citation>
    <scope>NUCLEOTIDE SEQUENCE [LARGE SCALE GENOMIC DNA]</scope>
    <source>
        <tissue evidence="1">Muscle</tissue>
    </source>
</reference>
<organism evidence="1 2">
    <name type="scientific">Penaeus vannamei</name>
    <name type="common">Whiteleg shrimp</name>
    <name type="synonym">Litopenaeus vannamei</name>
    <dbReference type="NCBI Taxonomy" id="6689"/>
    <lineage>
        <taxon>Eukaryota</taxon>
        <taxon>Metazoa</taxon>
        <taxon>Ecdysozoa</taxon>
        <taxon>Arthropoda</taxon>
        <taxon>Crustacea</taxon>
        <taxon>Multicrustacea</taxon>
        <taxon>Malacostraca</taxon>
        <taxon>Eumalacostraca</taxon>
        <taxon>Eucarida</taxon>
        <taxon>Decapoda</taxon>
        <taxon>Dendrobranchiata</taxon>
        <taxon>Penaeoidea</taxon>
        <taxon>Penaeidae</taxon>
        <taxon>Penaeus</taxon>
    </lineage>
</organism>
<dbReference type="Proteomes" id="UP000283509">
    <property type="component" value="Unassembled WGS sequence"/>
</dbReference>
<dbReference type="EMBL" id="QCYY01003357">
    <property type="protein sequence ID" value="ROT63912.1"/>
    <property type="molecule type" value="Genomic_DNA"/>
</dbReference>
<evidence type="ECO:0000313" key="2">
    <source>
        <dbReference type="Proteomes" id="UP000283509"/>
    </source>
</evidence>
<gene>
    <name evidence="1" type="ORF">C7M84_018170</name>
</gene>
<keyword evidence="2" id="KW-1185">Reference proteome</keyword>
<dbReference type="OrthoDB" id="762982at2759"/>
<accession>A0A423SI95</accession>